<proteinExistence type="predicted"/>
<dbReference type="EMBL" id="CCYD01002532">
    <property type="protein sequence ID" value="CEG47346.1"/>
    <property type="molecule type" value="Genomic_DNA"/>
</dbReference>
<evidence type="ECO:0000313" key="1">
    <source>
        <dbReference type="EMBL" id="CEG47346.1"/>
    </source>
</evidence>
<reference evidence="2" key="1">
    <citation type="submission" date="2014-09" db="EMBL/GenBank/DDBJ databases">
        <authorList>
            <person name="Sharma Rahul"/>
            <person name="Thines Marco"/>
        </authorList>
    </citation>
    <scope>NUCLEOTIDE SEQUENCE [LARGE SCALE GENOMIC DNA]</scope>
</reference>
<evidence type="ECO:0000313" key="2">
    <source>
        <dbReference type="Proteomes" id="UP000054928"/>
    </source>
</evidence>
<name>A0A0P1AZS5_PLAHL</name>
<dbReference type="RefSeq" id="XP_024583715.1">
    <property type="nucleotide sequence ID" value="XM_024718303.1"/>
</dbReference>
<accession>A0A0P1AZS5</accession>
<dbReference type="Proteomes" id="UP000054928">
    <property type="component" value="Unassembled WGS sequence"/>
</dbReference>
<dbReference type="GeneID" id="36399285"/>
<organism evidence="1 2">
    <name type="scientific">Plasmopara halstedii</name>
    <name type="common">Downy mildew of sunflower</name>
    <dbReference type="NCBI Taxonomy" id="4781"/>
    <lineage>
        <taxon>Eukaryota</taxon>
        <taxon>Sar</taxon>
        <taxon>Stramenopiles</taxon>
        <taxon>Oomycota</taxon>
        <taxon>Peronosporomycetes</taxon>
        <taxon>Peronosporales</taxon>
        <taxon>Peronosporaceae</taxon>
        <taxon>Plasmopara</taxon>
    </lineage>
</organism>
<protein>
    <submittedName>
        <fullName evidence="1">Uncharacterized protein</fullName>
    </submittedName>
</protein>
<dbReference type="AlphaFoldDB" id="A0A0P1AZS5"/>
<sequence>MRCQVSTVRVRLGHGTSAAKNWYTHRADEAFGAKVRGKLCTEFMPPCLMDLL</sequence>
<keyword evidence="2" id="KW-1185">Reference proteome</keyword>